<dbReference type="PROSITE" id="PS51078">
    <property type="entry name" value="ICLR_ED"/>
    <property type="match status" value="1"/>
</dbReference>
<feature type="domain" description="HTH iclR-type" evidence="4">
    <location>
        <begin position="13"/>
        <end position="74"/>
    </location>
</feature>
<dbReference type="InterPro" id="IPR036390">
    <property type="entry name" value="WH_DNA-bd_sf"/>
</dbReference>
<dbReference type="SUPFAM" id="SSF46785">
    <property type="entry name" value="Winged helix' DNA-binding domain"/>
    <property type="match status" value="1"/>
</dbReference>
<dbReference type="Gene3D" id="3.30.450.40">
    <property type="match status" value="1"/>
</dbReference>
<dbReference type="Proteomes" id="UP000256941">
    <property type="component" value="Unassembled WGS sequence"/>
</dbReference>
<dbReference type="InterPro" id="IPR005471">
    <property type="entry name" value="Tscrpt_reg_IclR_N"/>
</dbReference>
<reference evidence="6 7" key="1">
    <citation type="submission" date="2018-08" db="EMBL/GenBank/DDBJ databases">
        <title>Genomic Encyclopedia of Archaeal and Bacterial Type Strains, Phase II (KMG-II): from individual species to whole genera.</title>
        <authorList>
            <person name="Goeker M."/>
        </authorList>
    </citation>
    <scope>NUCLEOTIDE SEQUENCE [LARGE SCALE GENOMIC DNA]</scope>
    <source>
        <strain evidence="6 7">DSM 17099</strain>
    </source>
</reference>
<dbReference type="GO" id="GO:0045892">
    <property type="term" value="P:negative regulation of DNA-templated transcription"/>
    <property type="evidence" value="ECO:0007669"/>
    <property type="project" value="TreeGrafter"/>
</dbReference>
<dbReference type="SUPFAM" id="SSF55781">
    <property type="entry name" value="GAF domain-like"/>
    <property type="match status" value="1"/>
</dbReference>
<evidence type="ECO:0000313" key="7">
    <source>
        <dbReference type="Proteomes" id="UP000256941"/>
    </source>
</evidence>
<dbReference type="InterPro" id="IPR036388">
    <property type="entry name" value="WH-like_DNA-bd_sf"/>
</dbReference>
<proteinExistence type="predicted"/>
<dbReference type="Pfam" id="PF01614">
    <property type="entry name" value="IclR_C"/>
    <property type="match status" value="1"/>
</dbReference>
<dbReference type="PROSITE" id="PS51077">
    <property type="entry name" value="HTH_ICLR"/>
    <property type="match status" value="1"/>
</dbReference>
<dbReference type="InterPro" id="IPR029016">
    <property type="entry name" value="GAF-like_dom_sf"/>
</dbReference>
<protein>
    <submittedName>
        <fullName evidence="6">IclR family transcriptional regulator</fullName>
    </submittedName>
</protein>
<keyword evidence="1" id="KW-0805">Transcription regulation</keyword>
<dbReference type="Gene3D" id="1.10.10.10">
    <property type="entry name" value="Winged helix-like DNA-binding domain superfamily/Winged helix DNA-binding domain"/>
    <property type="match status" value="1"/>
</dbReference>
<dbReference type="PANTHER" id="PTHR30136">
    <property type="entry name" value="HELIX-TURN-HELIX TRANSCRIPTIONAL REGULATOR, ICLR FAMILY"/>
    <property type="match status" value="1"/>
</dbReference>
<dbReference type="RefSeq" id="WP_116221739.1">
    <property type="nucleotide sequence ID" value="NZ_CP038196.1"/>
</dbReference>
<dbReference type="InterPro" id="IPR014757">
    <property type="entry name" value="Tscrpt_reg_IclR_C"/>
</dbReference>
<dbReference type="Pfam" id="PF09339">
    <property type="entry name" value="HTH_IclR"/>
    <property type="match status" value="1"/>
</dbReference>
<comment type="caution">
    <text evidence="6">The sequence shown here is derived from an EMBL/GenBank/DDBJ whole genome shotgun (WGS) entry which is preliminary data.</text>
</comment>
<evidence type="ECO:0000256" key="2">
    <source>
        <dbReference type="ARBA" id="ARBA00023125"/>
    </source>
</evidence>
<name>A0A3D9Y274_PARVE</name>
<dbReference type="PANTHER" id="PTHR30136:SF7">
    <property type="entry name" value="HTH-TYPE TRANSCRIPTIONAL REGULATOR KDGR-RELATED"/>
    <property type="match status" value="1"/>
</dbReference>
<organism evidence="6 7">
    <name type="scientific">Paracoccus versutus</name>
    <name type="common">Thiobacillus versutus</name>
    <dbReference type="NCBI Taxonomy" id="34007"/>
    <lineage>
        <taxon>Bacteria</taxon>
        <taxon>Pseudomonadati</taxon>
        <taxon>Pseudomonadota</taxon>
        <taxon>Alphaproteobacteria</taxon>
        <taxon>Rhodobacterales</taxon>
        <taxon>Paracoccaceae</taxon>
        <taxon>Paracoccus</taxon>
    </lineage>
</organism>
<evidence type="ECO:0000256" key="1">
    <source>
        <dbReference type="ARBA" id="ARBA00023015"/>
    </source>
</evidence>
<dbReference type="InterPro" id="IPR050707">
    <property type="entry name" value="HTH_MetabolicPath_Reg"/>
</dbReference>
<keyword evidence="3" id="KW-0804">Transcription</keyword>
<dbReference type="EMBL" id="QTUJ01000001">
    <property type="protein sequence ID" value="REF73279.1"/>
    <property type="molecule type" value="Genomic_DNA"/>
</dbReference>
<dbReference type="SMART" id="SM00346">
    <property type="entry name" value="HTH_ICLR"/>
    <property type="match status" value="1"/>
</dbReference>
<gene>
    <name evidence="6" type="ORF">BDD41_1823</name>
</gene>
<feature type="domain" description="IclR-ED" evidence="5">
    <location>
        <begin position="75"/>
        <end position="257"/>
    </location>
</feature>
<accession>A0A3D9Y274</accession>
<sequence>MKDDEKGSEKYRAPALTKGLDILELLASSEQGLTQVEIAKQLGRTTSEIFRMLVVLRQRGYAELGSDERYRITMRLFEVANRHPMLKRLTAIAGPAMQTLANTINQCIHLTILNMDKLLVIAQVDGPDVSLVTTRLGAQLPLANSPSTTILAAYMNDEELASLFSMIAAETGDGQAGDQILAELPEVAKQGFCQGPSRILAGVTTLSAPIFDYRGNAVAAVTVPFVHRLGGRETMPVDEARAHLVAVCRDLSRRMGAGAKIDDIYGTD</sequence>
<dbReference type="GO" id="GO:0003700">
    <property type="term" value="F:DNA-binding transcription factor activity"/>
    <property type="evidence" value="ECO:0007669"/>
    <property type="project" value="TreeGrafter"/>
</dbReference>
<keyword evidence="2" id="KW-0238">DNA-binding</keyword>
<evidence type="ECO:0000313" key="6">
    <source>
        <dbReference type="EMBL" id="REF73279.1"/>
    </source>
</evidence>
<evidence type="ECO:0000259" key="5">
    <source>
        <dbReference type="PROSITE" id="PS51078"/>
    </source>
</evidence>
<evidence type="ECO:0000256" key="3">
    <source>
        <dbReference type="ARBA" id="ARBA00023163"/>
    </source>
</evidence>
<dbReference type="AlphaFoldDB" id="A0A3D9Y274"/>
<evidence type="ECO:0000259" key="4">
    <source>
        <dbReference type="PROSITE" id="PS51077"/>
    </source>
</evidence>
<dbReference type="GO" id="GO:0003677">
    <property type="term" value="F:DNA binding"/>
    <property type="evidence" value="ECO:0007669"/>
    <property type="project" value="UniProtKB-KW"/>
</dbReference>